<feature type="compositionally biased region" description="Pro residues" evidence="1">
    <location>
        <begin position="55"/>
        <end position="66"/>
    </location>
</feature>
<name>A0AAN4ZMS2_9BILA</name>
<evidence type="ECO:0000256" key="1">
    <source>
        <dbReference type="SAM" id="MobiDB-lite"/>
    </source>
</evidence>
<evidence type="ECO:0000256" key="2">
    <source>
        <dbReference type="SAM" id="Phobius"/>
    </source>
</evidence>
<proteinExistence type="predicted"/>
<feature type="transmembrane region" description="Helical" evidence="2">
    <location>
        <begin position="6"/>
        <end position="25"/>
    </location>
</feature>
<reference evidence="4" key="1">
    <citation type="submission" date="2022-10" db="EMBL/GenBank/DDBJ databases">
        <title>Genome assembly of Pristionchus species.</title>
        <authorList>
            <person name="Yoshida K."/>
            <person name="Sommer R.J."/>
        </authorList>
    </citation>
    <scope>NUCLEOTIDE SEQUENCE [LARGE SCALE GENOMIC DNA]</scope>
    <source>
        <strain evidence="4">RS5460</strain>
    </source>
</reference>
<keyword evidence="2" id="KW-0812">Transmembrane</keyword>
<accession>A0AAN4ZMS2</accession>
<protein>
    <submittedName>
        <fullName evidence="3">Uncharacterized protein</fullName>
    </submittedName>
</protein>
<keyword evidence="4" id="KW-1185">Reference proteome</keyword>
<keyword evidence="2" id="KW-0472">Membrane</keyword>
<gene>
    <name evidence="3" type="ORF">PMAYCL1PPCAC_13756</name>
</gene>
<evidence type="ECO:0000313" key="3">
    <source>
        <dbReference type="EMBL" id="GMR43561.1"/>
    </source>
</evidence>
<feature type="non-terminal residue" evidence="3">
    <location>
        <position position="135"/>
    </location>
</feature>
<dbReference type="EMBL" id="BTRK01000003">
    <property type="protein sequence ID" value="GMR43561.1"/>
    <property type="molecule type" value="Genomic_DNA"/>
</dbReference>
<dbReference type="Proteomes" id="UP001328107">
    <property type="component" value="Unassembled WGS sequence"/>
</dbReference>
<dbReference type="AlphaFoldDB" id="A0AAN4ZMS2"/>
<feature type="non-terminal residue" evidence="3">
    <location>
        <position position="1"/>
    </location>
</feature>
<organism evidence="3 4">
    <name type="scientific">Pristionchus mayeri</name>
    <dbReference type="NCBI Taxonomy" id="1317129"/>
    <lineage>
        <taxon>Eukaryota</taxon>
        <taxon>Metazoa</taxon>
        <taxon>Ecdysozoa</taxon>
        <taxon>Nematoda</taxon>
        <taxon>Chromadorea</taxon>
        <taxon>Rhabditida</taxon>
        <taxon>Rhabditina</taxon>
        <taxon>Diplogasteromorpha</taxon>
        <taxon>Diplogasteroidea</taxon>
        <taxon>Neodiplogasteridae</taxon>
        <taxon>Pristionchus</taxon>
    </lineage>
</organism>
<comment type="caution">
    <text evidence="3">The sequence shown here is derived from an EMBL/GenBank/DDBJ whole genome shotgun (WGS) entry which is preliminary data.</text>
</comment>
<feature type="region of interest" description="Disordered" evidence="1">
    <location>
        <begin position="44"/>
        <end position="81"/>
    </location>
</feature>
<evidence type="ECO:0000313" key="4">
    <source>
        <dbReference type="Proteomes" id="UP001328107"/>
    </source>
</evidence>
<sequence length="135" mass="14305">LWNQTLVFLCAAVALLTVYTMMELWKIQISKALHTEYAHMRKAPGQWSRLSDSPPNRPVNEPPVRPPVEKSPESDLLLPDPSSLPVAVYDATAAVVSAADAGATSTTSPSAASDAAIDLESTTSANLSTTTLEAV</sequence>
<keyword evidence="2" id="KW-1133">Transmembrane helix</keyword>